<name>A0A928VGJ5_9CYAN</name>
<feature type="region of interest" description="Disordered" evidence="1">
    <location>
        <begin position="1"/>
        <end position="20"/>
    </location>
</feature>
<dbReference type="InterPro" id="IPR014951">
    <property type="entry name" value="DUF1822"/>
</dbReference>
<evidence type="ECO:0000256" key="1">
    <source>
        <dbReference type="SAM" id="MobiDB-lite"/>
    </source>
</evidence>
<comment type="caution">
    <text evidence="2">The sequence shown here is derived from an EMBL/GenBank/DDBJ whole genome shotgun (WGS) entry which is preliminary data.</text>
</comment>
<accession>A0A928VGJ5</accession>
<protein>
    <submittedName>
        <fullName evidence="2">DUF1822 family protein</fullName>
    </submittedName>
</protein>
<evidence type="ECO:0000313" key="3">
    <source>
        <dbReference type="Proteomes" id="UP000625316"/>
    </source>
</evidence>
<dbReference type="Pfam" id="PF08852">
    <property type="entry name" value="DUF1822"/>
    <property type="match status" value="1"/>
</dbReference>
<sequence>MSTDLHHLKSTISHRHTPQPGEIWQLGDGLIGMIVREPSKRQADAPPEIGIMLLSAQVEFQSDIDILLPRHITGLRQDVIAQTWQVFAMLESALVQPIGFRLTRAIYDCLMDIGDQYHQLQPSSPNPADFGLGSKVSGTHQQATIQAFHQQQTTIAQSLTLALQQAQHQFYAVHATEQLVEAAALEAIELQPSTDLIDATQPGLLHLSQWLKAEVTAGWDMLTTLYQAPQFVPAMRGNPLTPNATTIAQWIGQLNPEHAALQQRQAAILLGDRLPTDAAQKPDAITALVQLLQTTADNETLWAAVESLWKIDPGNPAAGVRRVKLIDLGMQVAGATVALAVAIVPQGDIMAVLLQVYPSEQATALPENLQMTLLDDSAQVLRQITARQSDRYIQLKLTAEIGEQFSVRISLDEAGLTENFMM</sequence>
<keyword evidence="3" id="KW-1185">Reference proteome</keyword>
<dbReference type="EMBL" id="JADEXQ010000001">
    <property type="protein sequence ID" value="MBE9028206.1"/>
    <property type="molecule type" value="Genomic_DNA"/>
</dbReference>
<organism evidence="2 3">
    <name type="scientific">Romeriopsis navalis LEGE 11480</name>
    <dbReference type="NCBI Taxonomy" id="2777977"/>
    <lineage>
        <taxon>Bacteria</taxon>
        <taxon>Bacillati</taxon>
        <taxon>Cyanobacteriota</taxon>
        <taxon>Cyanophyceae</taxon>
        <taxon>Leptolyngbyales</taxon>
        <taxon>Leptolyngbyaceae</taxon>
        <taxon>Romeriopsis</taxon>
        <taxon>Romeriopsis navalis</taxon>
    </lineage>
</organism>
<dbReference type="RefSeq" id="WP_264323024.1">
    <property type="nucleotide sequence ID" value="NZ_JADEXQ010000001.1"/>
</dbReference>
<proteinExistence type="predicted"/>
<evidence type="ECO:0000313" key="2">
    <source>
        <dbReference type="EMBL" id="MBE9028206.1"/>
    </source>
</evidence>
<dbReference type="Proteomes" id="UP000625316">
    <property type="component" value="Unassembled WGS sequence"/>
</dbReference>
<feature type="compositionally biased region" description="Basic residues" evidence="1">
    <location>
        <begin position="8"/>
        <end position="17"/>
    </location>
</feature>
<reference evidence="2" key="1">
    <citation type="submission" date="2020-10" db="EMBL/GenBank/DDBJ databases">
        <authorList>
            <person name="Castelo-Branco R."/>
            <person name="Eusebio N."/>
            <person name="Adriana R."/>
            <person name="Vieira A."/>
            <person name="Brugerolle De Fraissinette N."/>
            <person name="Rezende De Castro R."/>
            <person name="Schneider M.P."/>
            <person name="Vasconcelos V."/>
            <person name="Leao P.N."/>
        </authorList>
    </citation>
    <scope>NUCLEOTIDE SEQUENCE</scope>
    <source>
        <strain evidence="2">LEGE 11480</strain>
    </source>
</reference>
<gene>
    <name evidence="2" type="ORF">IQ266_00365</name>
</gene>
<dbReference type="AlphaFoldDB" id="A0A928VGJ5"/>